<name>A0ABU3GWU0_9SPHI</name>
<keyword evidence="2" id="KW-0201">Cytochrome c-type biogenesis</keyword>
<evidence type="ECO:0000256" key="4">
    <source>
        <dbReference type="ARBA" id="ARBA00023284"/>
    </source>
</evidence>
<dbReference type="Pfam" id="PF00578">
    <property type="entry name" value="AhpC-TSA"/>
    <property type="match status" value="1"/>
</dbReference>
<dbReference type="InterPro" id="IPR013766">
    <property type="entry name" value="Thioredoxin_domain"/>
</dbReference>
<evidence type="ECO:0000256" key="2">
    <source>
        <dbReference type="ARBA" id="ARBA00022748"/>
    </source>
</evidence>
<protein>
    <submittedName>
        <fullName evidence="7">Peroxiredoxin</fullName>
    </submittedName>
</protein>
<reference evidence="8" key="1">
    <citation type="submission" date="2023-07" db="EMBL/GenBank/DDBJ databases">
        <title>Functional and genomic diversity of the sorghum phyllosphere microbiome.</title>
        <authorList>
            <person name="Shade A."/>
        </authorList>
    </citation>
    <scope>NUCLEOTIDE SEQUENCE [LARGE SCALE GENOMIC DNA]</scope>
    <source>
        <strain evidence="8">SORGH_AS_0422</strain>
    </source>
</reference>
<dbReference type="EMBL" id="JAVLVU010000001">
    <property type="protein sequence ID" value="MDT3404232.1"/>
    <property type="molecule type" value="Genomic_DNA"/>
</dbReference>
<evidence type="ECO:0000256" key="1">
    <source>
        <dbReference type="ARBA" id="ARBA00004196"/>
    </source>
</evidence>
<gene>
    <name evidence="7" type="ORF">QE417_003304</name>
</gene>
<keyword evidence="5" id="KW-0732">Signal</keyword>
<comment type="caution">
    <text evidence="7">The sequence shown here is derived from an EMBL/GenBank/DDBJ whole genome shotgun (WGS) entry which is preliminary data.</text>
</comment>
<sequence length="387" mass="44451">MPYTTKKLVKPILYIILLLCSSSAKAQVSLINSLISKLESYQNFSYRSVNKRRDMGIDTTVAHNHELFLKNADDKQVGYYYSIETDHQNESFHRIDLYNGEGIQVLSIADTTFFLEKSSSAYDQSLIGSLRFVRNFHDKRHFPIKMVEDTIINNITASHIVVNVLDTIEDNEHIYSRREFYINKRTGLPILATIKGRYNYRNMVTTYYDEKRYFDYKFNQTGVNTSRFAVPTRFNPRKENAAQPTLLTSGTAAPDWTLHDVNGNKVSLSEMKGKVVVMDFYFIGCAGCMLSVKPLNAIYEKYKNKDVVIISLSERDKQKAVLAFEKQYTIKYPGCIDAANVVKAYHVTAFPTYYFIDKDGKVASTLVGYDDDFEQNVTAHIEKLLNK</sequence>
<keyword evidence="4" id="KW-0676">Redox-active center</keyword>
<evidence type="ECO:0000259" key="6">
    <source>
        <dbReference type="PROSITE" id="PS51352"/>
    </source>
</evidence>
<accession>A0ABU3GWU0</accession>
<evidence type="ECO:0000256" key="3">
    <source>
        <dbReference type="ARBA" id="ARBA00023157"/>
    </source>
</evidence>
<comment type="subcellular location">
    <subcellularLocation>
        <location evidence="1">Cell envelope</location>
    </subcellularLocation>
</comment>
<evidence type="ECO:0000313" key="7">
    <source>
        <dbReference type="EMBL" id="MDT3404232.1"/>
    </source>
</evidence>
<evidence type="ECO:0000313" key="8">
    <source>
        <dbReference type="Proteomes" id="UP001258315"/>
    </source>
</evidence>
<feature type="chain" id="PRO_5046589833" evidence="5">
    <location>
        <begin position="27"/>
        <end position="387"/>
    </location>
</feature>
<evidence type="ECO:0000256" key="5">
    <source>
        <dbReference type="SAM" id="SignalP"/>
    </source>
</evidence>
<keyword evidence="8" id="KW-1185">Reference proteome</keyword>
<dbReference type="PROSITE" id="PS51352">
    <property type="entry name" value="THIOREDOXIN_2"/>
    <property type="match status" value="1"/>
</dbReference>
<dbReference type="InterPro" id="IPR036249">
    <property type="entry name" value="Thioredoxin-like_sf"/>
</dbReference>
<dbReference type="PANTHER" id="PTHR42852:SF6">
    <property type="entry name" value="THIOL:DISULFIDE INTERCHANGE PROTEIN DSBE"/>
    <property type="match status" value="1"/>
</dbReference>
<dbReference type="CDD" id="cd02966">
    <property type="entry name" value="TlpA_like_family"/>
    <property type="match status" value="1"/>
</dbReference>
<feature type="domain" description="Thioredoxin" evidence="6">
    <location>
        <begin position="247"/>
        <end position="386"/>
    </location>
</feature>
<proteinExistence type="predicted"/>
<dbReference type="PANTHER" id="PTHR42852">
    <property type="entry name" value="THIOL:DISULFIDE INTERCHANGE PROTEIN DSBE"/>
    <property type="match status" value="1"/>
</dbReference>
<dbReference type="SUPFAM" id="SSF52833">
    <property type="entry name" value="Thioredoxin-like"/>
    <property type="match status" value="1"/>
</dbReference>
<organism evidence="7 8">
    <name type="scientific">Mucilaginibacter terrae</name>
    <dbReference type="NCBI Taxonomy" id="1955052"/>
    <lineage>
        <taxon>Bacteria</taxon>
        <taxon>Pseudomonadati</taxon>
        <taxon>Bacteroidota</taxon>
        <taxon>Sphingobacteriia</taxon>
        <taxon>Sphingobacteriales</taxon>
        <taxon>Sphingobacteriaceae</taxon>
        <taxon>Mucilaginibacter</taxon>
    </lineage>
</organism>
<dbReference type="InterPro" id="IPR000866">
    <property type="entry name" value="AhpC/TSA"/>
</dbReference>
<dbReference type="Proteomes" id="UP001258315">
    <property type="component" value="Unassembled WGS sequence"/>
</dbReference>
<feature type="signal peptide" evidence="5">
    <location>
        <begin position="1"/>
        <end position="26"/>
    </location>
</feature>
<keyword evidence="3" id="KW-1015">Disulfide bond</keyword>
<dbReference type="Gene3D" id="3.40.30.10">
    <property type="entry name" value="Glutaredoxin"/>
    <property type="match status" value="1"/>
</dbReference>
<dbReference type="InterPro" id="IPR050553">
    <property type="entry name" value="Thioredoxin_ResA/DsbE_sf"/>
</dbReference>